<dbReference type="InterPro" id="IPR001969">
    <property type="entry name" value="Aspartic_peptidase_AS"/>
</dbReference>
<reference evidence="2 3" key="1">
    <citation type="submission" date="2020-04" db="EMBL/GenBank/DDBJ databases">
        <title>Perkinsus olseni comparative genomics.</title>
        <authorList>
            <person name="Bogema D.R."/>
        </authorList>
    </citation>
    <scope>NUCLEOTIDE SEQUENCE [LARGE SCALE GENOMIC DNA]</scope>
    <source>
        <strain evidence="2 3">ATCC PRA-207</strain>
    </source>
</reference>
<dbReference type="Proteomes" id="UP000553632">
    <property type="component" value="Unassembled WGS sequence"/>
</dbReference>
<name>A0A7J6UMP0_PEROL</name>
<evidence type="ECO:0000313" key="3">
    <source>
        <dbReference type="Proteomes" id="UP000553632"/>
    </source>
</evidence>
<gene>
    <name evidence="2" type="ORF">FOZ63_027537</name>
</gene>
<evidence type="ECO:0000313" key="2">
    <source>
        <dbReference type="EMBL" id="KAF4758261.1"/>
    </source>
</evidence>
<dbReference type="AlphaFoldDB" id="A0A7J6UMP0"/>
<dbReference type="InterPro" id="IPR033121">
    <property type="entry name" value="PEPTIDASE_A1"/>
</dbReference>
<sequence>ERVWSLNLTEEQQPHEVVIDTGSSWTMVPGKFFTMVLDAIQAEVGPQRVGWRSVRTHPTDVRGLNAILRSDDRIVVRRTIVDRLPVIVFTEDVNTFFELHLSNHVQVCDEGGWCYLSLERSLKSDPAAFQLGQPFFIEHDLYVNFDRSIVGIATPARPGVNEATSNATLFRSSLACSTRLQQEPNKRVISVFTPPRAVIAVKTNEACKTVEEYLS</sequence>
<keyword evidence="3" id="KW-1185">Reference proteome</keyword>
<feature type="domain" description="Peptidase A1" evidence="1">
    <location>
        <begin position="1"/>
        <end position="153"/>
    </location>
</feature>
<protein>
    <recommendedName>
        <fullName evidence="1">Peptidase A1 domain-containing protein</fullName>
    </recommendedName>
</protein>
<proteinExistence type="predicted"/>
<feature type="non-terminal residue" evidence="2">
    <location>
        <position position="215"/>
    </location>
</feature>
<dbReference type="EMBL" id="JABANO010001659">
    <property type="protein sequence ID" value="KAF4758261.1"/>
    <property type="molecule type" value="Genomic_DNA"/>
</dbReference>
<comment type="caution">
    <text evidence="2">The sequence shown here is derived from an EMBL/GenBank/DDBJ whole genome shotgun (WGS) entry which is preliminary data.</text>
</comment>
<dbReference type="SUPFAM" id="SSF50630">
    <property type="entry name" value="Acid proteases"/>
    <property type="match status" value="1"/>
</dbReference>
<evidence type="ECO:0000259" key="1">
    <source>
        <dbReference type="PROSITE" id="PS51767"/>
    </source>
</evidence>
<dbReference type="PROSITE" id="PS00141">
    <property type="entry name" value="ASP_PROTEASE"/>
    <property type="match status" value="1"/>
</dbReference>
<dbReference type="GO" id="GO:0004190">
    <property type="term" value="F:aspartic-type endopeptidase activity"/>
    <property type="evidence" value="ECO:0007669"/>
    <property type="project" value="InterPro"/>
</dbReference>
<organism evidence="2 3">
    <name type="scientific">Perkinsus olseni</name>
    <name type="common">Perkinsus atlanticus</name>
    <dbReference type="NCBI Taxonomy" id="32597"/>
    <lineage>
        <taxon>Eukaryota</taxon>
        <taxon>Sar</taxon>
        <taxon>Alveolata</taxon>
        <taxon>Perkinsozoa</taxon>
        <taxon>Perkinsea</taxon>
        <taxon>Perkinsida</taxon>
        <taxon>Perkinsidae</taxon>
        <taxon>Perkinsus</taxon>
    </lineage>
</organism>
<dbReference type="GO" id="GO:0006508">
    <property type="term" value="P:proteolysis"/>
    <property type="evidence" value="ECO:0007669"/>
    <property type="project" value="InterPro"/>
</dbReference>
<dbReference type="Gene3D" id="2.40.70.10">
    <property type="entry name" value="Acid Proteases"/>
    <property type="match status" value="1"/>
</dbReference>
<accession>A0A7J6UMP0</accession>
<dbReference type="InterPro" id="IPR021109">
    <property type="entry name" value="Peptidase_aspartic_dom_sf"/>
</dbReference>
<dbReference type="PROSITE" id="PS51767">
    <property type="entry name" value="PEPTIDASE_A1"/>
    <property type="match status" value="1"/>
</dbReference>